<gene>
    <name evidence="1" type="ORF">GIB67_040562</name>
</gene>
<name>A0A7J7L5L2_9MAGN</name>
<keyword evidence="2" id="KW-1185">Reference proteome</keyword>
<protein>
    <recommendedName>
        <fullName evidence="3">F-box associated domain-containing protein</fullName>
    </recommendedName>
</protein>
<dbReference type="Proteomes" id="UP000541444">
    <property type="component" value="Unassembled WGS sequence"/>
</dbReference>
<accession>A0A7J7L5L2</accession>
<comment type="caution">
    <text evidence="1">The sequence shown here is derived from an EMBL/GenBank/DDBJ whole genome shotgun (WGS) entry which is preliminary data.</text>
</comment>
<evidence type="ECO:0000313" key="2">
    <source>
        <dbReference type="Proteomes" id="UP000541444"/>
    </source>
</evidence>
<proteinExistence type="predicted"/>
<reference evidence="1 2" key="1">
    <citation type="journal article" date="2020" name="IScience">
        <title>Genome Sequencing of the Endangered Kingdonia uniflora (Circaeasteraceae, Ranunculales) Reveals Potential Mechanisms of Evolutionary Specialization.</title>
        <authorList>
            <person name="Sun Y."/>
            <person name="Deng T."/>
            <person name="Zhang A."/>
            <person name="Moore M.J."/>
            <person name="Landis J.B."/>
            <person name="Lin N."/>
            <person name="Zhang H."/>
            <person name="Zhang X."/>
            <person name="Huang J."/>
            <person name="Zhang X."/>
            <person name="Sun H."/>
            <person name="Wang H."/>
        </authorList>
    </citation>
    <scope>NUCLEOTIDE SEQUENCE [LARGE SCALE GENOMIC DNA]</scope>
    <source>
        <strain evidence="1">TB1705</strain>
        <tissue evidence="1">Leaf</tissue>
    </source>
</reference>
<dbReference type="AlphaFoldDB" id="A0A7J7L5L2"/>
<sequence>MIVGFYVRDVSSGLIYLDYGNGLRCIFNPATGKQMNNDIDIHWHDNRLGLYATIAFGFCVSSQEFKMTTRDPNRFIQSRFEEIEEVPIPKIKDPDVYKFYDCHLGVLGGCLSLSNCSRHLNGVDIWITKDYNVKDSWTKLYSAICLPVLYPWATVYAKPLCYRKNGELLLLVFCILRSYLLSYDPESRNSRAVEIAGIDRYIYASPKGKVKLEFLIRVSIQLYTTESEIKRDLPKKAKMDNKMSIDEMLKKYMELNKLIDENRASEVDKEECDELKKLMMEAEHKNHVAKIAEWDKLRENKKRMAEMRKECIAHSFYAYMECVTRKAKRLGIIARGQGFAPKHVLHVLIKEALEYYEGDQKNEYKIIEYQLDLALDNLKVKTPTGMCNEYNSRGGVKTDWSLFISLSNIDFALL</sequence>
<dbReference type="OrthoDB" id="591557at2759"/>
<evidence type="ECO:0000313" key="1">
    <source>
        <dbReference type="EMBL" id="KAF6137854.1"/>
    </source>
</evidence>
<organism evidence="1 2">
    <name type="scientific">Kingdonia uniflora</name>
    <dbReference type="NCBI Taxonomy" id="39325"/>
    <lineage>
        <taxon>Eukaryota</taxon>
        <taxon>Viridiplantae</taxon>
        <taxon>Streptophyta</taxon>
        <taxon>Embryophyta</taxon>
        <taxon>Tracheophyta</taxon>
        <taxon>Spermatophyta</taxon>
        <taxon>Magnoliopsida</taxon>
        <taxon>Ranunculales</taxon>
        <taxon>Circaeasteraceae</taxon>
        <taxon>Kingdonia</taxon>
    </lineage>
</organism>
<evidence type="ECO:0008006" key="3">
    <source>
        <dbReference type="Google" id="ProtNLM"/>
    </source>
</evidence>
<dbReference type="EMBL" id="JACGCM010002624">
    <property type="protein sequence ID" value="KAF6137854.1"/>
    <property type="molecule type" value="Genomic_DNA"/>
</dbReference>